<reference evidence="2" key="1">
    <citation type="submission" date="2020-10" db="EMBL/GenBank/DDBJ databases">
        <authorList>
            <person name="Muller C M."/>
        </authorList>
    </citation>
    <scope>NUCLEOTIDE SEQUENCE</scope>
    <source>
        <strain evidence="2">THUN-12</strain>
    </source>
</reference>
<dbReference type="Proteomes" id="UP000683417">
    <property type="component" value="Unassembled WGS sequence"/>
</dbReference>
<organism evidence="2 3">
    <name type="scientific">Blumeria graminis f. sp. triticale</name>
    <dbReference type="NCBI Taxonomy" id="1689686"/>
    <lineage>
        <taxon>Eukaryota</taxon>
        <taxon>Fungi</taxon>
        <taxon>Dikarya</taxon>
        <taxon>Ascomycota</taxon>
        <taxon>Pezizomycotina</taxon>
        <taxon>Leotiomycetes</taxon>
        <taxon>Erysiphales</taxon>
        <taxon>Erysiphaceae</taxon>
        <taxon>Blumeria</taxon>
    </lineage>
</organism>
<dbReference type="InterPro" id="IPR025638">
    <property type="entry name" value="DUF4336"/>
</dbReference>
<dbReference type="Pfam" id="PF14234">
    <property type="entry name" value="DUF4336"/>
    <property type="match status" value="1"/>
</dbReference>
<sequence length="317" mass="35786">MIKRCLAFAQILCVITGISTSARAMEQIYGMETPLNNTESNNSSHISSQQSPIVFGQPFPSITTVSFKFSRYGKIAIGGRTTIIKLSTGKLAVFSPGTLTRDVEEKIQSLVPECSHVKDCDPVGYLIAPDLEHHLYLSAWATAFPNAHVIGMRNLVSKRNNQRILDPSLTQIHWHTIFTAENKQSISISPELDQDFDYEFVDGHKNEELVFFHKVTKTLIEADLLFNLPAKEQYSEIELKSPNKLTKFANKMLSTTGAARGQKFMVRFAFTKDRSSYKKSVKRIGSWDFQNIIPCHGEVILQNGKEIFQKVYIGYLK</sequence>
<evidence type="ECO:0000313" key="2">
    <source>
        <dbReference type="EMBL" id="CAD6501888.1"/>
    </source>
</evidence>
<protein>
    <submittedName>
        <fullName evidence="2">BgTH12-02133</fullName>
    </submittedName>
</protein>
<feature type="signal peptide" evidence="1">
    <location>
        <begin position="1"/>
        <end position="24"/>
    </location>
</feature>
<gene>
    <name evidence="2" type="ORF">BGTH12_LOCUS3246</name>
</gene>
<keyword evidence="1" id="KW-0732">Signal</keyword>
<name>A0A9W4D049_BLUGR</name>
<evidence type="ECO:0000256" key="1">
    <source>
        <dbReference type="SAM" id="SignalP"/>
    </source>
</evidence>
<proteinExistence type="predicted"/>
<evidence type="ECO:0000313" key="3">
    <source>
        <dbReference type="Proteomes" id="UP000683417"/>
    </source>
</evidence>
<dbReference type="AlphaFoldDB" id="A0A9W4D049"/>
<comment type="caution">
    <text evidence="2">The sequence shown here is derived from an EMBL/GenBank/DDBJ whole genome shotgun (WGS) entry which is preliminary data.</text>
</comment>
<dbReference type="PANTHER" id="PTHR33835:SF1">
    <property type="entry name" value="METALLO-BETA-LACTAMASE DOMAIN-CONTAINING PROTEIN"/>
    <property type="match status" value="1"/>
</dbReference>
<feature type="chain" id="PRO_5040951181" evidence="1">
    <location>
        <begin position="25"/>
        <end position="317"/>
    </location>
</feature>
<dbReference type="PANTHER" id="PTHR33835">
    <property type="entry name" value="YALI0C07656P"/>
    <property type="match status" value="1"/>
</dbReference>
<accession>A0A9W4D049</accession>
<dbReference type="EMBL" id="CAJHIT010000005">
    <property type="protein sequence ID" value="CAD6501888.1"/>
    <property type="molecule type" value="Genomic_DNA"/>
</dbReference>